<comment type="caution">
    <text evidence="1">The sequence shown here is derived from an EMBL/GenBank/DDBJ whole genome shotgun (WGS) entry which is preliminary data.</text>
</comment>
<evidence type="ECO:0000313" key="1">
    <source>
        <dbReference type="EMBL" id="KAF7434453.1"/>
    </source>
</evidence>
<dbReference type="Proteomes" id="UP000600918">
    <property type="component" value="Unassembled WGS sequence"/>
</dbReference>
<dbReference type="AlphaFoldDB" id="A0A834UE70"/>
<keyword evidence="2" id="KW-1185">Reference proteome</keyword>
<proteinExistence type="predicted"/>
<organism evidence="1 2">
    <name type="scientific">Vespula pensylvanica</name>
    <name type="common">Western yellow jacket</name>
    <name type="synonym">Wasp</name>
    <dbReference type="NCBI Taxonomy" id="30213"/>
    <lineage>
        <taxon>Eukaryota</taxon>
        <taxon>Metazoa</taxon>
        <taxon>Ecdysozoa</taxon>
        <taxon>Arthropoda</taxon>
        <taxon>Hexapoda</taxon>
        <taxon>Insecta</taxon>
        <taxon>Pterygota</taxon>
        <taxon>Neoptera</taxon>
        <taxon>Endopterygota</taxon>
        <taxon>Hymenoptera</taxon>
        <taxon>Apocrita</taxon>
        <taxon>Aculeata</taxon>
        <taxon>Vespoidea</taxon>
        <taxon>Vespidae</taxon>
        <taxon>Vespinae</taxon>
        <taxon>Vespula</taxon>
    </lineage>
</organism>
<sequence>MDSKIQLNDCMYLVLDLLDTFSSSGIVVCSRSFEMPIDLIPLHIEVLLPPISHHPYHSIDKNSLHSFPSRGFSVAIYIVGCPKKGPMGKVQKRDKMPLLTE</sequence>
<name>A0A834UE70_VESPE</name>
<gene>
    <name evidence="1" type="ORF">H0235_002644</name>
</gene>
<accession>A0A834UE70</accession>
<reference evidence="1" key="1">
    <citation type="journal article" date="2020" name="G3 (Bethesda)">
        <title>High-Quality Assemblies for Three Invasive Social Wasps from the &lt;i&gt;Vespula&lt;/i&gt; Genus.</title>
        <authorList>
            <person name="Harrop T.W.R."/>
            <person name="Guhlin J."/>
            <person name="McLaughlin G.M."/>
            <person name="Permina E."/>
            <person name="Stockwell P."/>
            <person name="Gilligan J."/>
            <person name="Le Lec M.F."/>
            <person name="Gruber M.A.M."/>
            <person name="Quinn O."/>
            <person name="Lovegrove M."/>
            <person name="Duncan E.J."/>
            <person name="Remnant E.J."/>
            <person name="Van Eeckhoven J."/>
            <person name="Graham B."/>
            <person name="Knapp R.A."/>
            <person name="Langford K.W."/>
            <person name="Kronenberg Z."/>
            <person name="Press M.O."/>
            <person name="Eacker S.M."/>
            <person name="Wilson-Rankin E.E."/>
            <person name="Purcell J."/>
            <person name="Lester P.J."/>
            <person name="Dearden P.K."/>
        </authorList>
    </citation>
    <scope>NUCLEOTIDE SEQUENCE</scope>
    <source>
        <strain evidence="1">Volc-1</strain>
    </source>
</reference>
<dbReference type="EMBL" id="JACSDY010000002">
    <property type="protein sequence ID" value="KAF7434453.1"/>
    <property type="molecule type" value="Genomic_DNA"/>
</dbReference>
<protein>
    <submittedName>
        <fullName evidence="1">Uncharacterized protein</fullName>
    </submittedName>
</protein>
<evidence type="ECO:0000313" key="2">
    <source>
        <dbReference type="Proteomes" id="UP000600918"/>
    </source>
</evidence>